<keyword evidence="4" id="KW-0479">Metal-binding</keyword>
<dbReference type="GO" id="GO:0003824">
    <property type="term" value="F:catalytic activity"/>
    <property type="evidence" value="ECO:0007669"/>
    <property type="project" value="InterPro"/>
</dbReference>
<dbReference type="EMBL" id="QHGU01000075">
    <property type="protein sequence ID" value="PZM54838.1"/>
    <property type="molecule type" value="Genomic_DNA"/>
</dbReference>
<comment type="cofactor">
    <cofactor evidence="1">
        <name>[4Fe-4S] cluster</name>
        <dbReference type="ChEBI" id="CHEBI:49883"/>
    </cofactor>
</comment>
<dbReference type="PANTHER" id="PTHR30352">
    <property type="entry name" value="PYRUVATE FORMATE-LYASE-ACTIVATING ENZYME"/>
    <property type="match status" value="1"/>
</dbReference>
<dbReference type="Proteomes" id="UP000249070">
    <property type="component" value="Unassembled WGS sequence"/>
</dbReference>
<sequence>MEGTVLRIEQGSLHDGAGLRTVVYLKGCPLRCAWCSIPESQSKQIEKGFGQTMTAEEVMDEIEKDAVFYFHSDGGVTISGGEALVQADFAKEILQKSKYIGINTVLETSFCGAYNEIQKVAPYVDTLFVDVKMFTSKLHKQWTGLDNQQILKNIRRFLIEYPNCEVRIRVPVVPGINMNLTELLTIACFVADLDRFVPLELLPYHCYGMHGYQALGLEYPLADTPAPSPKEMFALADQLARTVPHLLVTALTKTFIYLLNPSFILWINERHSLAAASSRIELLLKSVSVFLRCFFEVNLSNEHWLNRYIFTVCRLSCDRCYDF</sequence>
<evidence type="ECO:0000256" key="4">
    <source>
        <dbReference type="ARBA" id="ARBA00022723"/>
    </source>
</evidence>
<dbReference type="InterPro" id="IPR034457">
    <property type="entry name" value="Organic_radical-activating"/>
</dbReference>
<evidence type="ECO:0000313" key="13">
    <source>
        <dbReference type="Proteomes" id="UP000469871"/>
    </source>
</evidence>
<protein>
    <submittedName>
        <fullName evidence="9">Radical SAM protein</fullName>
    </submittedName>
</protein>
<keyword evidence="3" id="KW-0949">S-adenosyl-L-methionine</keyword>
<evidence type="ECO:0000313" key="9">
    <source>
        <dbReference type="EMBL" id="KWX16335.1"/>
    </source>
</evidence>
<dbReference type="InterPro" id="IPR058240">
    <property type="entry name" value="rSAM_sf"/>
</dbReference>
<reference evidence="8 13" key="3">
    <citation type="submission" date="2019-10" db="EMBL/GenBank/DDBJ databases">
        <title>Evolutionary dynamics of vancomycin-resistant Enterococcus faecium during gastrointestinal tract colonization and bloodstream infection in immunocompromised pediatric patients.</title>
        <authorList>
            <person name="Chilambi G.S."/>
            <person name="Nordstrom H.R."/>
            <person name="Evans D.R."/>
            <person name="Ferrolino J."/>
            <person name="Hayden R.T."/>
            <person name="Maron G.M."/>
            <person name="Vo A.N."/>
            <person name="Gilmore M.S."/>
            <person name="Wolf J."/>
            <person name="Rosch J.W."/>
            <person name="Van Tyne D."/>
        </authorList>
    </citation>
    <scope>NUCLEOTIDE SEQUENCE [LARGE SCALE GENOMIC DNA]</scope>
    <source>
        <strain evidence="8 13">VRECG27</strain>
    </source>
</reference>
<dbReference type="InterPro" id="IPR013785">
    <property type="entry name" value="Aldolase_TIM"/>
</dbReference>
<keyword evidence="5" id="KW-0408">Iron</keyword>
<dbReference type="GO" id="GO:0046872">
    <property type="term" value="F:metal ion binding"/>
    <property type="evidence" value="ECO:0007669"/>
    <property type="project" value="UniProtKB-KW"/>
</dbReference>
<comment type="caution">
    <text evidence="9">The sequence shown here is derived from an EMBL/GenBank/DDBJ whole genome shotgun (WGS) entry which is preliminary data.</text>
</comment>
<dbReference type="Gene3D" id="3.20.20.70">
    <property type="entry name" value="Aldolase class I"/>
    <property type="match status" value="1"/>
</dbReference>
<evidence type="ECO:0000313" key="11">
    <source>
        <dbReference type="Proteomes" id="UP000070452"/>
    </source>
</evidence>
<dbReference type="SUPFAM" id="SSF102114">
    <property type="entry name" value="Radical SAM enzymes"/>
    <property type="match status" value="1"/>
</dbReference>
<dbReference type="Proteomes" id="UP000070452">
    <property type="component" value="Unassembled WGS sequence"/>
</dbReference>
<keyword evidence="2" id="KW-0004">4Fe-4S</keyword>
<dbReference type="RefSeq" id="WP_002302275.1">
    <property type="nucleotide sequence ID" value="NZ_AP019409.1"/>
</dbReference>
<proteinExistence type="predicted"/>
<feature type="domain" description="Radical SAM core" evidence="7">
    <location>
        <begin position="14"/>
        <end position="246"/>
    </location>
</feature>
<evidence type="ECO:0000256" key="2">
    <source>
        <dbReference type="ARBA" id="ARBA00022485"/>
    </source>
</evidence>
<evidence type="ECO:0000313" key="8">
    <source>
        <dbReference type="EMBL" id="KAB7572733.1"/>
    </source>
</evidence>
<dbReference type="GO" id="GO:0051539">
    <property type="term" value="F:4 iron, 4 sulfur cluster binding"/>
    <property type="evidence" value="ECO:0007669"/>
    <property type="project" value="UniProtKB-KW"/>
</dbReference>
<keyword evidence="6" id="KW-0411">Iron-sulfur</keyword>
<dbReference type="AlphaFoldDB" id="A0A132P1Z7"/>
<evidence type="ECO:0000313" key="10">
    <source>
        <dbReference type="EMBL" id="PZM54838.1"/>
    </source>
</evidence>
<reference evidence="9 11" key="1">
    <citation type="submission" date="2016-01" db="EMBL/GenBank/DDBJ databases">
        <title>Molecular Mechanisms for transfer of large genomic segments between Enterococcus faecium strains.</title>
        <authorList>
            <person name="Garcia-Solache M.A."/>
            <person name="Lebreton F."/>
            <person name="Mclaughlin R.E."/>
            <person name="Whiteaker J.D."/>
            <person name="Gilmore M.S."/>
            <person name="Rice L.B."/>
        </authorList>
    </citation>
    <scope>NUCLEOTIDE SEQUENCE [LARGE SCALE GENOMIC DNA]</scope>
    <source>
        <strain evidence="9 11">D344RRF x C68</strain>
    </source>
</reference>
<evidence type="ECO:0000256" key="6">
    <source>
        <dbReference type="ARBA" id="ARBA00023014"/>
    </source>
</evidence>
<reference evidence="10 12" key="2">
    <citation type="submission" date="2018-05" db="EMBL/GenBank/DDBJ databases">
        <title>Vancomycin-resistant Enterococcus faecium strain from Chelyabinsk, Russia.</title>
        <authorList>
            <person name="Gostev V."/>
            <person name="Goncharov A."/>
            <person name="Kolodzhieva V."/>
            <person name="Suvorov A."/>
            <person name="Sidorenko S."/>
            <person name="Zueva L."/>
        </authorList>
    </citation>
    <scope>NUCLEOTIDE SEQUENCE [LARGE SCALE GENOMIC DNA]</scope>
    <source>
        <strain evidence="10 12">20</strain>
    </source>
</reference>
<name>A0A132P1Z7_ENTFC</name>
<dbReference type="Pfam" id="PF04055">
    <property type="entry name" value="Radical_SAM"/>
    <property type="match status" value="1"/>
</dbReference>
<dbReference type="InterPro" id="IPR007197">
    <property type="entry name" value="rSAM"/>
</dbReference>
<dbReference type="SFLD" id="SFLDS00029">
    <property type="entry name" value="Radical_SAM"/>
    <property type="match status" value="1"/>
</dbReference>
<dbReference type="EMBL" id="LRHK01000008">
    <property type="protein sequence ID" value="KWX16335.1"/>
    <property type="molecule type" value="Genomic_DNA"/>
</dbReference>
<accession>A0A132P1Z7</accession>
<evidence type="ECO:0000256" key="3">
    <source>
        <dbReference type="ARBA" id="ARBA00022691"/>
    </source>
</evidence>
<evidence type="ECO:0000256" key="1">
    <source>
        <dbReference type="ARBA" id="ARBA00001966"/>
    </source>
</evidence>
<dbReference type="EMBL" id="WEFP01000003">
    <property type="protein sequence ID" value="KAB7572733.1"/>
    <property type="molecule type" value="Genomic_DNA"/>
</dbReference>
<gene>
    <name evidence="9" type="ORF">AWT83_16490</name>
    <name evidence="10" type="ORF">DKP91_11995</name>
    <name evidence="8" type="ORF">GBM73_15270</name>
</gene>
<dbReference type="SFLD" id="SFLDG01066">
    <property type="entry name" value="organic_radical-activating_enz"/>
    <property type="match status" value="1"/>
</dbReference>
<evidence type="ECO:0000313" key="12">
    <source>
        <dbReference type="Proteomes" id="UP000249070"/>
    </source>
</evidence>
<dbReference type="STRING" id="1352.AL014_01005"/>
<organism evidence="9 11">
    <name type="scientific">Enterococcus faecium</name>
    <name type="common">Streptococcus faecium</name>
    <dbReference type="NCBI Taxonomy" id="1352"/>
    <lineage>
        <taxon>Bacteria</taxon>
        <taxon>Bacillati</taxon>
        <taxon>Bacillota</taxon>
        <taxon>Bacilli</taxon>
        <taxon>Lactobacillales</taxon>
        <taxon>Enterococcaceae</taxon>
        <taxon>Enterococcus</taxon>
    </lineage>
</organism>
<dbReference type="PANTHER" id="PTHR30352:SF4">
    <property type="entry name" value="PYRUVATE FORMATE-LYASE 2-ACTIVATING ENZYME"/>
    <property type="match status" value="1"/>
</dbReference>
<dbReference type="PROSITE" id="PS51918">
    <property type="entry name" value="RADICAL_SAM"/>
    <property type="match status" value="1"/>
</dbReference>
<evidence type="ECO:0000256" key="5">
    <source>
        <dbReference type="ARBA" id="ARBA00023004"/>
    </source>
</evidence>
<evidence type="ECO:0000259" key="7">
    <source>
        <dbReference type="PROSITE" id="PS51918"/>
    </source>
</evidence>
<dbReference type="Proteomes" id="UP000469871">
    <property type="component" value="Unassembled WGS sequence"/>
</dbReference>